<feature type="domain" description="Alpha/beta hydrolase fold-3" evidence="2">
    <location>
        <begin position="96"/>
        <end position="312"/>
    </location>
</feature>
<accession>A0A6J1DY15</accession>
<dbReference type="Proteomes" id="UP000504603">
    <property type="component" value="Unplaced"/>
</dbReference>
<dbReference type="InterPro" id="IPR050466">
    <property type="entry name" value="Carboxylest/Gibb_receptor"/>
</dbReference>
<dbReference type="SUPFAM" id="SSF53474">
    <property type="entry name" value="alpha/beta-Hydrolases"/>
    <property type="match status" value="1"/>
</dbReference>
<dbReference type="KEGG" id="mcha:111025630"/>
<gene>
    <name evidence="4" type="primary">LOC111025630</name>
</gene>
<dbReference type="Gene3D" id="3.40.50.1820">
    <property type="entry name" value="alpha/beta hydrolase"/>
    <property type="match status" value="1"/>
</dbReference>
<dbReference type="PANTHER" id="PTHR23024">
    <property type="entry name" value="ARYLACETAMIDE DEACETYLASE"/>
    <property type="match status" value="1"/>
</dbReference>
<dbReference type="GO" id="GO:0009860">
    <property type="term" value="P:pollen tube growth"/>
    <property type="evidence" value="ECO:0007669"/>
    <property type="project" value="TreeGrafter"/>
</dbReference>
<dbReference type="InterPro" id="IPR013094">
    <property type="entry name" value="AB_hydrolase_3"/>
</dbReference>
<dbReference type="InterPro" id="IPR029058">
    <property type="entry name" value="AB_hydrolase_fold"/>
</dbReference>
<evidence type="ECO:0000313" key="3">
    <source>
        <dbReference type="Proteomes" id="UP000504603"/>
    </source>
</evidence>
<dbReference type="GeneID" id="111025630"/>
<dbReference type="Pfam" id="PF07859">
    <property type="entry name" value="Abhydrolase_3"/>
    <property type="match status" value="1"/>
</dbReference>
<evidence type="ECO:0000256" key="1">
    <source>
        <dbReference type="ARBA" id="ARBA00010515"/>
    </source>
</evidence>
<evidence type="ECO:0000259" key="2">
    <source>
        <dbReference type="Pfam" id="PF07859"/>
    </source>
</evidence>
<dbReference type="GO" id="GO:0052689">
    <property type="term" value="F:carboxylic ester hydrolase activity"/>
    <property type="evidence" value="ECO:0007669"/>
    <property type="project" value="TreeGrafter"/>
</dbReference>
<protein>
    <submittedName>
        <fullName evidence="4">Probable carboxylesterase 18</fullName>
    </submittedName>
</protein>
<organism evidence="3 4">
    <name type="scientific">Momordica charantia</name>
    <name type="common">Bitter gourd</name>
    <name type="synonym">Balsam pear</name>
    <dbReference type="NCBI Taxonomy" id="3673"/>
    <lineage>
        <taxon>Eukaryota</taxon>
        <taxon>Viridiplantae</taxon>
        <taxon>Streptophyta</taxon>
        <taxon>Embryophyta</taxon>
        <taxon>Tracheophyta</taxon>
        <taxon>Spermatophyta</taxon>
        <taxon>Magnoliopsida</taxon>
        <taxon>eudicotyledons</taxon>
        <taxon>Gunneridae</taxon>
        <taxon>Pentapetalae</taxon>
        <taxon>rosids</taxon>
        <taxon>fabids</taxon>
        <taxon>Cucurbitales</taxon>
        <taxon>Cucurbitaceae</taxon>
        <taxon>Momordiceae</taxon>
        <taxon>Momordica</taxon>
    </lineage>
</organism>
<comment type="similarity">
    <text evidence="1">Belongs to the 'GDXG' lipolytic enzyme family.</text>
</comment>
<evidence type="ECO:0000313" key="4">
    <source>
        <dbReference type="RefSeq" id="XP_022159210.1"/>
    </source>
</evidence>
<sequence length="338" mass="37761">MASSSCSSEVSNRPQLPWKYRVMLRFAPLFFHIAFRSDSTVNRRLLQFVDRKAPASSEPLDGISSSDLTIDTSRSLWIRIYTPTAHGGDSPKLPVVLFFHGGGFALFHADTLACDVAARRYAGELRAVVISVNYRLAPEFRFPSPYDDGFDALKFLDEIDDGVLPAAADLGRCFILGESAGGNLGHHVAVRASEYASKKVTVAGFVAVQPFFGGEERTKSEIRLCNQPPFTREMADWFWKAFLPVGSDRDHAAANVFGPKGEDISRRKFPATLILVGGFDLLCDRQRMYEEWLKRSGKKVELVEFSNAIHGFSGLPDLPEYSSMIREMKNFMERAPKF</sequence>
<dbReference type="RefSeq" id="XP_022159210.1">
    <property type="nucleotide sequence ID" value="XM_022303518.1"/>
</dbReference>
<dbReference type="PANTHER" id="PTHR23024:SF24">
    <property type="entry name" value="ALPHA_BETA HYDROLASE FOLD-3 DOMAIN-CONTAINING PROTEIN"/>
    <property type="match status" value="1"/>
</dbReference>
<keyword evidence="3" id="KW-1185">Reference proteome</keyword>
<reference evidence="4" key="1">
    <citation type="submission" date="2025-08" db="UniProtKB">
        <authorList>
            <consortium name="RefSeq"/>
        </authorList>
    </citation>
    <scope>IDENTIFICATION</scope>
    <source>
        <strain evidence="4">OHB3-1</strain>
    </source>
</reference>
<proteinExistence type="inferred from homology"/>
<dbReference type="AlphaFoldDB" id="A0A6J1DY15"/>
<dbReference type="OrthoDB" id="408631at2759"/>
<name>A0A6J1DY15_MOMCH</name>